<comment type="similarity">
    <text evidence="1">Belongs to the UFD1 family.</text>
</comment>
<keyword evidence="7" id="KW-1185">Reference proteome</keyword>
<dbReference type="InterPro" id="IPR055418">
    <property type="entry name" value="UFD1_N2"/>
</dbReference>
<protein>
    <submittedName>
        <fullName evidence="6">Ubiquitin fusion degradation protein</fullName>
    </submittedName>
</protein>
<dbReference type="GO" id="GO:0006511">
    <property type="term" value="P:ubiquitin-dependent protein catabolic process"/>
    <property type="evidence" value="ECO:0007669"/>
    <property type="project" value="InterPro"/>
</dbReference>
<evidence type="ECO:0000256" key="2">
    <source>
        <dbReference type="ARBA" id="ARBA00022786"/>
    </source>
</evidence>
<dbReference type="PANTHER" id="PTHR12555">
    <property type="entry name" value="UBIQUITIN FUSION DEGRADATON PROTEIN 1"/>
    <property type="match status" value="1"/>
</dbReference>
<accession>A0A8H7BJG2</accession>
<dbReference type="GO" id="GO:0031593">
    <property type="term" value="F:polyubiquitin modification-dependent protein binding"/>
    <property type="evidence" value="ECO:0007669"/>
    <property type="project" value="TreeGrafter"/>
</dbReference>
<dbReference type="PANTHER" id="PTHR12555:SF13">
    <property type="entry name" value="UBIQUITIN RECOGNITION FACTOR IN ER-ASSOCIATED DEGRADATION PROTEIN 1"/>
    <property type="match status" value="1"/>
</dbReference>
<dbReference type="Gene3D" id="3.10.330.10">
    <property type="match status" value="1"/>
</dbReference>
<sequence length="326" mass="36224">MNGIPQSFFDDFHSPMGFVNPHQGFSEYYRCYPIAMMQQGNERENVNYGGKIILPQSALEKLSQLHISYPMLFQLSSPQGRTHTHAGVLEFIAEEGRVYLPQWAVYQMMETLRMEPGGMIIVKNTTLPLGSFVKIQPQSTNFLDISDHRAVLENALRNFSTLTLGDVIQINYNDKVYEIQVLDVKPNFEDHSGISIVETDLEVDFAPPVGYVEPSSRLTPTPSMKSQMVIEEPQPAKNEFEAFQGSGRSLRAKGKDDTTNVDMNGNEPGLDGNDDGPFNLPLGHLYFGFPVIAPKSGKDEDNEGQSHIFSGVGQTLRGKKSSAKGT</sequence>
<proteinExistence type="inferred from homology"/>
<evidence type="ECO:0000259" key="4">
    <source>
        <dbReference type="Pfam" id="PF03152"/>
    </source>
</evidence>
<dbReference type="OrthoDB" id="422728at2759"/>
<dbReference type="EMBL" id="JABAYA010000099">
    <property type="protein sequence ID" value="KAF7725337.1"/>
    <property type="molecule type" value="Genomic_DNA"/>
</dbReference>
<dbReference type="Gene3D" id="2.40.40.50">
    <property type="entry name" value="Ubiquitin fusion degradation protein UFD1, N-terminal domain"/>
    <property type="match status" value="1"/>
</dbReference>
<evidence type="ECO:0000313" key="7">
    <source>
        <dbReference type="Proteomes" id="UP000605846"/>
    </source>
</evidence>
<evidence type="ECO:0000256" key="3">
    <source>
        <dbReference type="SAM" id="MobiDB-lite"/>
    </source>
</evidence>
<dbReference type="GO" id="GO:0034098">
    <property type="term" value="C:VCP-NPL4-UFD1 AAA ATPase complex"/>
    <property type="evidence" value="ECO:0007669"/>
    <property type="project" value="TreeGrafter"/>
</dbReference>
<feature type="region of interest" description="Disordered" evidence="3">
    <location>
        <begin position="294"/>
        <end position="326"/>
    </location>
</feature>
<evidence type="ECO:0000256" key="1">
    <source>
        <dbReference type="ARBA" id="ARBA00006043"/>
    </source>
</evidence>
<dbReference type="Pfam" id="PF24842">
    <property type="entry name" value="UFD1_N2"/>
    <property type="match status" value="1"/>
</dbReference>
<dbReference type="InterPro" id="IPR042299">
    <property type="entry name" value="Ufd1-like_Nn"/>
</dbReference>
<dbReference type="AlphaFoldDB" id="A0A8H7BJG2"/>
<evidence type="ECO:0000259" key="5">
    <source>
        <dbReference type="Pfam" id="PF24842"/>
    </source>
</evidence>
<comment type="caution">
    <text evidence="6">The sequence shown here is derived from an EMBL/GenBank/DDBJ whole genome shotgun (WGS) entry which is preliminary data.</text>
</comment>
<dbReference type="Pfam" id="PF03152">
    <property type="entry name" value="UFD1_N1"/>
    <property type="match status" value="1"/>
</dbReference>
<dbReference type="InterPro" id="IPR004854">
    <property type="entry name" value="Ufd1-like"/>
</dbReference>
<feature type="compositionally biased region" description="Basic residues" evidence="3">
    <location>
        <begin position="317"/>
        <end position="326"/>
    </location>
</feature>
<gene>
    <name evidence="6" type="primary">UFD1</name>
    <name evidence="6" type="ORF">EC973_009677</name>
</gene>
<dbReference type="Proteomes" id="UP000605846">
    <property type="component" value="Unassembled WGS sequence"/>
</dbReference>
<feature type="domain" description="Ubiquitin fusion degradation protein UFD1 N-terminal subdomain 2" evidence="5">
    <location>
        <begin position="130"/>
        <end position="208"/>
    </location>
</feature>
<keyword evidence="2" id="KW-0833">Ubl conjugation pathway</keyword>
<feature type="domain" description="Ubiquitin fusion degradation protein UFD1 N-terminal subdomain 1" evidence="4">
    <location>
        <begin position="25"/>
        <end position="128"/>
    </location>
</feature>
<organism evidence="6 7">
    <name type="scientific">Apophysomyces ossiformis</name>
    <dbReference type="NCBI Taxonomy" id="679940"/>
    <lineage>
        <taxon>Eukaryota</taxon>
        <taxon>Fungi</taxon>
        <taxon>Fungi incertae sedis</taxon>
        <taxon>Mucoromycota</taxon>
        <taxon>Mucoromycotina</taxon>
        <taxon>Mucoromycetes</taxon>
        <taxon>Mucorales</taxon>
        <taxon>Mucorineae</taxon>
        <taxon>Mucoraceae</taxon>
        <taxon>Apophysomyces</taxon>
    </lineage>
</organism>
<reference evidence="6" key="1">
    <citation type="submission" date="2020-01" db="EMBL/GenBank/DDBJ databases">
        <title>Genome Sequencing of Three Apophysomyces-Like Fungal Strains Confirms a Novel Fungal Genus in the Mucoromycota with divergent Burkholderia-like Endosymbiotic Bacteria.</title>
        <authorList>
            <person name="Stajich J.E."/>
            <person name="Macias A.M."/>
            <person name="Carter-House D."/>
            <person name="Lovett B."/>
            <person name="Kasson L.R."/>
            <person name="Berry K."/>
            <person name="Grigoriev I."/>
            <person name="Chang Y."/>
            <person name="Spatafora J."/>
            <person name="Kasson M.T."/>
        </authorList>
    </citation>
    <scope>NUCLEOTIDE SEQUENCE</scope>
    <source>
        <strain evidence="6">NRRL A-21654</strain>
    </source>
</reference>
<name>A0A8H7BJG2_9FUNG</name>
<dbReference type="InterPro" id="IPR055417">
    <property type="entry name" value="UFD1_N1"/>
</dbReference>
<dbReference type="GO" id="GO:0036503">
    <property type="term" value="P:ERAD pathway"/>
    <property type="evidence" value="ECO:0007669"/>
    <property type="project" value="TreeGrafter"/>
</dbReference>
<feature type="region of interest" description="Disordered" evidence="3">
    <location>
        <begin position="246"/>
        <end position="276"/>
    </location>
</feature>
<evidence type="ECO:0000313" key="6">
    <source>
        <dbReference type="EMBL" id="KAF7725337.1"/>
    </source>
</evidence>